<dbReference type="HAMAP" id="MF_03216">
    <property type="entry name" value="PLMT"/>
    <property type="match status" value="1"/>
</dbReference>
<keyword evidence="13 17" id="KW-0594">Phospholipid biosynthesis</keyword>
<feature type="binding site" evidence="17">
    <location>
        <begin position="123"/>
        <end position="125"/>
    </location>
    <ligand>
        <name>S-adenosyl-L-methionine</name>
        <dbReference type="ChEBI" id="CHEBI:59789"/>
    </ligand>
</feature>
<dbReference type="GO" id="GO:0000773">
    <property type="term" value="F:phosphatidyl-N-methylethanolamine N-methyltransferase activity"/>
    <property type="evidence" value="ECO:0007669"/>
    <property type="project" value="UniProtKB-UniRule"/>
</dbReference>
<feature type="compositionally biased region" description="Basic and acidic residues" evidence="18">
    <location>
        <begin position="246"/>
        <end position="256"/>
    </location>
</feature>
<evidence type="ECO:0000256" key="6">
    <source>
        <dbReference type="ARBA" id="ARBA00022691"/>
    </source>
</evidence>
<feature type="binding site" evidence="17">
    <location>
        <begin position="205"/>
        <end position="206"/>
    </location>
    <ligand>
        <name>S-adenosyl-L-methionine</name>
        <dbReference type="ChEBI" id="CHEBI:59789"/>
    </ligand>
</feature>
<sequence>MSKYLAVDSLPSWFPIHHFNEPTLSYSTGVDLIQVHKPSLWAFVAMTAFNPIFWNTVARNEYRNKTITKIVRSPLIGCYLLAITIFSLSAFRDHLYLNAVKNQPALAILAHPAVKVVAAVLFAAGQTFVISSMWALGVTGTYLGDYFGILMTHRVTSFPFNVLSDPMYVGSALSHLGTALWFQSPVGVALAGWVWIVYAIALKYEGPFTDKIYSAKHKKSSTPTPTTSSVPATPSRRSGRIAAKSSHSDLDSDAEVKPTTTPGRGPRKSGLAREAGVATPKRMTRSRSKGRVGSEDE</sequence>
<comment type="similarity">
    <text evidence="17">Belongs to the class VI-like SAM-binding methyltransferase superfamily. PEMT/PEM2 methyltransferase family.</text>
</comment>
<feature type="topological domain" description="Cytoplasmic" evidence="17">
    <location>
        <begin position="92"/>
        <end position="118"/>
    </location>
</feature>
<dbReference type="EMBL" id="JBCAWK010000005">
    <property type="protein sequence ID" value="KAK8858413.1"/>
    <property type="molecule type" value="Genomic_DNA"/>
</dbReference>
<evidence type="ECO:0000256" key="8">
    <source>
        <dbReference type="ARBA" id="ARBA00022824"/>
    </source>
</evidence>
<evidence type="ECO:0000256" key="11">
    <source>
        <dbReference type="ARBA" id="ARBA00023128"/>
    </source>
</evidence>
<comment type="pathway">
    <text evidence="1 17">Phospholipid metabolism; phosphatidylcholine biosynthesis.</text>
</comment>
<dbReference type="PANTHER" id="PTHR15458">
    <property type="entry name" value="PHOSPHATIDYLETHANOLAMINE N-METHYLTRANSFERASE"/>
    <property type="match status" value="1"/>
</dbReference>
<keyword evidence="4 17" id="KW-0489">Methyltransferase</keyword>
<keyword evidence="11 17" id="KW-0496">Mitochondrion</keyword>
<dbReference type="RefSeq" id="XP_066803254.1">
    <property type="nucleotide sequence ID" value="XM_066945753.1"/>
</dbReference>
<comment type="caution">
    <text evidence="20">The sequence shown here is derived from an EMBL/GenBank/DDBJ whole genome shotgun (WGS) entry which is preliminary data.</text>
</comment>
<evidence type="ECO:0000256" key="14">
    <source>
        <dbReference type="ARBA" id="ARBA00023264"/>
    </source>
</evidence>
<dbReference type="AlphaFoldDB" id="A0AAW0YZN0"/>
<evidence type="ECO:0000256" key="10">
    <source>
        <dbReference type="ARBA" id="ARBA00023098"/>
    </source>
</evidence>
<dbReference type="InterPro" id="IPR007318">
    <property type="entry name" value="Phopholipid_MeTrfase"/>
</dbReference>
<evidence type="ECO:0000313" key="21">
    <source>
        <dbReference type="Proteomes" id="UP001388673"/>
    </source>
</evidence>
<evidence type="ECO:0000256" key="16">
    <source>
        <dbReference type="ARBA" id="ARBA00052459"/>
    </source>
</evidence>
<keyword evidence="12 17" id="KW-0472">Membrane</keyword>
<name>A0AAW0YZN0_9TREE</name>
<dbReference type="KEGG" id="kne:92179898"/>
<comment type="subcellular location">
    <subcellularLocation>
        <location evidence="17">Endoplasmic reticulum membrane</location>
        <topology evidence="17">Multi-pass membrane protein</topology>
    </subcellularLocation>
    <subcellularLocation>
        <location evidence="17">Mitochondrion membrane</location>
        <topology evidence="17">Multi-pass membrane protein</topology>
    </subcellularLocation>
</comment>
<keyword evidence="21" id="KW-1185">Reference proteome</keyword>
<dbReference type="Gene3D" id="1.20.120.1630">
    <property type="match status" value="1"/>
</dbReference>
<evidence type="ECO:0000256" key="3">
    <source>
        <dbReference type="ARBA" id="ARBA00022516"/>
    </source>
</evidence>
<evidence type="ECO:0000256" key="19">
    <source>
        <dbReference type="SAM" id="Phobius"/>
    </source>
</evidence>
<reference evidence="20 21" key="1">
    <citation type="journal article" date="2024" name="bioRxiv">
        <title>Comparative genomics of Cryptococcus and Kwoniella reveals pathogenesis evolution and contrasting karyotype dynamics via intercentromeric recombination or chromosome fusion.</title>
        <authorList>
            <person name="Coelho M.A."/>
            <person name="David-Palma M."/>
            <person name="Shea T."/>
            <person name="Bowers K."/>
            <person name="McGinley-Smith S."/>
            <person name="Mohammad A.W."/>
            <person name="Gnirke A."/>
            <person name="Yurkov A.M."/>
            <person name="Nowrousian M."/>
            <person name="Sun S."/>
            <person name="Cuomo C.A."/>
            <person name="Heitman J."/>
        </authorList>
    </citation>
    <scope>NUCLEOTIDE SEQUENCE [LARGE SCALE GENOMIC DNA]</scope>
    <source>
        <strain evidence="20 21">CBS 13917</strain>
    </source>
</reference>
<protein>
    <recommendedName>
        <fullName evidence="17">Phosphatidyl-N-methylethanolamine N-methyltransferase</fullName>
        <ecNumber evidence="17">2.1.1.71</ecNumber>
    </recommendedName>
    <alternativeName>
        <fullName evidence="17">Phospholipid methyltransferase</fullName>
        <shortName evidence="17">PLMT</shortName>
    </alternativeName>
</protein>
<comment type="catalytic activity">
    <reaction evidence="15">
        <text>a 1,2-diacyl-sn-glycero-3-phospho-N,N-dimethylethanolamine + S-adenosyl-L-methionine = a 1,2-diacyl-sn-glycero-3-phosphocholine + S-adenosyl-L-homocysteine + H(+)</text>
        <dbReference type="Rhea" id="RHEA:32739"/>
        <dbReference type="ChEBI" id="CHEBI:15378"/>
        <dbReference type="ChEBI" id="CHEBI:57643"/>
        <dbReference type="ChEBI" id="CHEBI:57856"/>
        <dbReference type="ChEBI" id="CHEBI:59789"/>
        <dbReference type="ChEBI" id="CHEBI:64572"/>
        <dbReference type="EC" id="2.1.1.71"/>
    </reaction>
</comment>
<feature type="region of interest" description="Disordered" evidence="18">
    <location>
        <begin position="216"/>
        <end position="297"/>
    </location>
</feature>
<comment type="catalytic activity">
    <reaction evidence="16 17">
        <text>a 1,2-diacyl-sn-glycero-3-phospho-N-methylethanolamine + S-adenosyl-L-methionine = a 1,2-diacyl-sn-glycero-3-phospho-N,N-dimethylethanolamine + S-adenosyl-L-homocysteine + H(+)</text>
        <dbReference type="Rhea" id="RHEA:32735"/>
        <dbReference type="ChEBI" id="CHEBI:15378"/>
        <dbReference type="ChEBI" id="CHEBI:57856"/>
        <dbReference type="ChEBI" id="CHEBI:59789"/>
        <dbReference type="ChEBI" id="CHEBI:64572"/>
        <dbReference type="ChEBI" id="CHEBI:64573"/>
        <dbReference type="EC" id="2.1.1.71"/>
    </reaction>
</comment>
<evidence type="ECO:0000256" key="15">
    <source>
        <dbReference type="ARBA" id="ARBA00051252"/>
    </source>
</evidence>
<evidence type="ECO:0000313" key="20">
    <source>
        <dbReference type="EMBL" id="KAK8858413.1"/>
    </source>
</evidence>
<dbReference type="PROSITE" id="PS51599">
    <property type="entry name" value="SAM_PEMT_PEM2"/>
    <property type="match status" value="1"/>
</dbReference>
<feature type="topological domain" description="Lumenal" evidence="17">
    <location>
        <begin position="140"/>
        <end position="182"/>
    </location>
</feature>
<feature type="topological domain" description="Lumenal" evidence="17">
    <location>
        <begin position="59"/>
        <end position="70"/>
    </location>
</feature>
<dbReference type="GeneID" id="92179898"/>
<feature type="topological domain" description="Cytoplasmic" evidence="17">
    <location>
        <begin position="204"/>
        <end position="297"/>
    </location>
</feature>
<keyword evidence="5 17" id="KW-0808">Transferase</keyword>
<dbReference type="Proteomes" id="UP001388673">
    <property type="component" value="Unassembled WGS sequence"/>
</dbReference>
<evidence type="ECO:0000256" key="7">
    <source>
        <dbReference type="ARBA" id="ARBA00022692"/>
    </source>
</evidence>
<evidence type="ECO:0000256" key="5">
    <source>
        <dbReference type="ARBA" id="ARBA00022679"/>
    </source>
</evidence>
<feature type="transmembrane region" description="Helical" evidence="19">
    <location>
        <begin position="40"/>
        <end position="58"/>
    </location>
</feature>
<evidence type="ECO:0000256" key="13">
    <source>
        <dbReference type="ARBA" id="ARBA00023209"/>
    </source>
</evidence>
<dbReference type="GO" id="GO:0032259">
    <property type="term" value="P:methylation"/>
    <property type="evidence" value="ECO:0007669"/>
    <property type="project" value="UniProtKB-KW"/>
</dbReference>
<dbReference type="GO" id="GO:0005789">
    <property type="term" value="C:endoplasmic reticulum membrane"/>
    <property type="evidence" value="ECO:0007669"/>
    <property type="project" value="UniProtKB-SubCell"/>
</dbReference>
<dbReference type="GO" id="GO:0031966">
    <property type="term" value="C:mitochondrial membrane"/>
    <property type="evidence" value="ECO:0007669"/>
    <property type="project" value="UniProtKB-SubCell"/>
</dbReference>
<feature type="transmembrane region" description="Helical" evidence="19">
    <location>
        <begin position="108"/>
        <end position="130"/>
    </location>
</feature>
<dbReference type="Pfam" id="PF04191">
    <property type="entry name" value="PEMT"/>
    <property type="match status" value="1"/>
</dbReference>
<feature type="transmembrane region" description="Helical" evidence="19">
    <location>
        <begin position="142"/>
        <end position="160"/>
    </location>
</feature>
<dbReference type="InterPro" id="IPR024960">
    <property type="entry name" value="PEMT/MFAP"/>
</dbReference>
<dbReference type="EC" id="2.1.1.71" evidence="17"/>
<evidence type="ECO:0000256" key="1">
    <source>
        <dbReference type="ARBA" id="ARBA00004969"/>
    </source>
</evidence>
<evidence type="ECO:0000256" key="4">
    <source>
        <dbReference type="ARBA" id="ARBA00022603"/>
    </source>
</evidence>
<dbReference type="FunFam" id="1.20.120.1630:FF:000005">
    <property type="entry name" value="Phosphatidylethanolamine N-methyltransferase"/>
    <property type="match status" value="1"/>
</dbReference>
<comment type="function">
    <text evidence="17">Catalyzes the second two steps of the methylation pathway of phosphatidylcholine biosynthesis, the SAM-dependent methylation of phosphatidylmonomethylethanolamine (PMME) to phosphatidyldimethylethanolamine (PDME) and of PDME to phosphatidylcholine (PC).</text>
</comment>
<keyword evidence="6 17" id="KW-0949">S-adenosyl-L-methionine</keyword>
<dbReference type="PANTHER" id="PTHR15458:SF5">
    <property type="entry name" value="PHOSPHATIDYLETHANOLAMINE N-METHYLTRANSFERASE"/>
    <property type="match status" value="1"/>
</dbReference>
<keyword evidence="3 17" id="KW-0444">Lipid biosynthesis</keyword>
<comment type="pathway">
    <text evidence="2">Lipid metabolism.</text>
</comment>
<evidence type="ECO:0000256" key="12">
    <source>
        <dbReference type="ARBA" id="ARBA00023136"/>
    </source>
</evidence>
<feature type="topological domain" description="Lumenal" evidence="17">
    <location>
        <begin position="1"/>
        <end position="37"/>
    </location>
</feature>
<gene>
    <name evidence="20" type="ORF">IAR55_002640</name>
</gene>
<evidence type="ECO:0000256" key="9">
    <source>
        <dbReference type="ARBA" id="ARBA00022989"/>
    </source>
</evidence>
<feature type="transmembrane region" description="Helical" evidence="19">
    <location>
        <begin position="180"/>
        <end position="201"/>
    </location>
</feature>
<keyword evidence="14 17" id="KW-1208">Phospholipid metabolism</keyword>
<proteinExistence type="inferred from homology"/>
<evidence type="ECO:0000256" key="17">
    <source>
        <dbReference type="HAMAP-Rule" id="MF_03216"/>
    </source>
</evidence>
<evidence type="ECO:0000256" key="2">
    <source>
        <dbReference type="ARBA" id="ARBA00005189"/>
    </source>
</evidence>
<keyword evidence="7 17" id="KW-0812">Transmembrane</keyword>
<evidence type="ECO:0000256" key="18">
    <source>
        <dbReference type="SAM" id="MobiDB-lite"/>
    </source>
</evidence>
<keyword evidence="9 17" id="KW-1133">Transmembrane helix</keyword>
<keyword evidence="8 17" id="KW-0256">Endoplasmic reticulum</keyword>
<dbReference type="GO" id="GO:0006656">
    <property type="term" value="P:phosphatidylcholine biosynthetic process"/>
    <property type="evidence" value="ECO:0007669"/>
    <property type="project" value="UniProtKB-UniRule"/>
</dbReference>
<feature type="transmembrane region" description="Helical" evidence="19">
    <location>
        <begin position="70"/>
        <end position="88"/>
    </location>
</feature>
<accession>A0AAW0YZN0</accession>
<feature type="intramembrane region" description="Helical" evidence="17">
    <location>
        <begin position="38"/>
        <end position="58"/>
    </location>
</feature>
<feature type="compositionally biased region" description="Low complexity" evidence="18">
    <location>
        <begin position="221"/>
        <end position="235"/>
    </location>
</feature>
<organism evidence="20 21">
    <name type="scientific">Kwoniella newhampshirensis</name>
    <dbReference type="NCBI Taxonomy" id="1651941"/>
    <lineage>
        <taxon>Eukaryota</taxon>
        <taxon>Fungi</taxon>
        <taxon>Dikarya</taxon>
        <taxon>Basidiomycota</taxon>
        <taxon>Agaricomycotina</taxon>
        <taxon>Tremellomycetes</taxon>
        <taxon>Tremellales</taxon>
        <taxon>Cryptococcaceae</taxon>
        <taxon>Kwoniella</taxon>
    </lineage>
</organism>
<keyword evidence="10 17" id="KW-0443">Lipid metabolism</keyword>